<dbReference type="EMBL" id="MCFD01000023">
    <property type="protein sequence ID" value="ORX65655.1"/>
    <property type="molecule type" value="Genomic_DNA"/>
</dbReference>
<protein>
    <submittedName>
        <fullName evidence="2">Uncharacterized protein</fullName>
    </submittedName>
</protein>
<evidence type="ECO:0000313" key="3">
    <source>
        <dbReference type="Proteomes" id="UP000193922"/>
    </source>
</evidence>
<evidence type="ECO:0000256" key="1">
    <source>
        <dbReference type="SAM" id="MobiDB-lite"/>
    </source>
</evidence>
<dbReference type="Proteomes" id="UP000193922">
    <property type="component" value="Unassembled WGS sequence"/>
</dbReference>
<dbReference type="AlphaFoldDB" id="A0A1Y1VXB0"/>
<feature type="region of interest" description="Disordered" evidence="1">
    <location>
        <begin position="134"/>
        <end position="153"/>
    </location>
</feature>
<accession>A0A1Y1VXB0</accession>
<organism evidence="2 3">
    <name type="scientific">Linderina pennispora</name>
    <dbReference type="NCBI Taxonomy" id="61395"/>
    <lineage>
        <taxon>Eukaryota</taxon>
        <taxon>Fungi</taxon>
        <taxon>Fungi incertae sedis</taxon>
        <taxon>Zoopagomycota</taxon>
        <taxon>Kickxellomycotina</taxon>
        <taxon>Kickxellomycetes</taxon>
        <taxon>Kickxellales</taxon>
        <taxon>Kickxellaceae</taxon>
        <taxon>Linderina</taxon>
    </lineage>
</organism>
<reference evidence="2 3" key="1">
    <citation type="submission" date="2016-07" db="EMBL/GenBank/DDBJ databases">
        <title>Pervasive Adenine N6-methylation of Active Genes in Fungi.</title>
        <authorList>
            <consortium name="DOE Joint Genome Institute"/>
            <person name="Mondo S.J."/>
            <person name="Dannebaum R.O."/>
            <person name="Kuo R.C."/>
            <person name="Labutti K."/>
            <person name="Haridas S."/>
            <person name="Kuo A."/>
            <person name="Salamov A."/>
            <person name="Ahrendt S.R."/>
            <person name="Lipzen A."/>
            <person name="Sullivan W."/>
            <person name="Andreopoulos W.B."/>
            <person name="Clum A."/>
            <person name="Lindquist E."/>
            <person name="Daum C."/>
            <person name="Ramamoorthy G.K."/>
            <person name="Gryganskyi A."/>
            <person name="Culley D."/>
            <person name="Magnuson J.K."/>
            <person name="James T.Y."/>
            <person name="O'Malley M.A."/>
            <person name="Stajich J.E."/>
            <person name="Spatafora J.W."/>
            <person name="Visel A."/>
            <person name="Grigoriev I.V."/>
        </authorList>
    </citation>
    <scope>NUCLEOTIDE SEQUENCE [LARGE SCALE GENOMIC DNA]</scope>
    <source>
        <strain evidence="2 3">ATCC 12442</strain>
    </source>
</reference>
<feature type="region of interest" description="Disordered" evidence="1">
    <location>
        <begin position="398"/>
        <end position="447"/>
    </location>
</feature>
<dbReference type="RefSeq" id="XP_040739766.1">
    <property type="nucleotide sequence ID" value="XM_040888803.1"/>
</dbReference>
<dbReference type="GeneID" id="63805451"/>
<feature type="compositionally biased region" description="Basic and acidic residues" evidence="1">
    <location>
        <begin position="424"/>
        <end position="440"/>
    </location>
</feature>
<gene>
    <name evidence="2" type="ORF">DL89DRAFT_270720</name>
</gene>
<keyword evidence="3" id="KW-1185">Reference proteome</keyword>
<evidence type="ECO:0000313" key="2">
    <source>
        <dbReference type="EMBL" id="ORX65655.1"/>
    </source>
</evidence>
<name>A0A1Y1VXB0_9FUNG</name>
<comment type="caution">
    <text evidence="2">The sequence shown here is derived from an EMBL/GenBank/DDBJ whole genome shotgun (WGS) entry which is preliminary data.</text>
</comment>
<proteinExistence type="predicted"/>
<sequence length="447" mass="48369">MSHYDTAEPAADDDFGLVDFDFADSDTPAAAHAEHNESPALPGDEFDYANMDDADFEMLVDNPPTETATAIHSDTEGAGQHTEELVDFTEESLIEPDSIAEDAGSSSLPDDEKLHDSLTVNPAESAEVSVLAPAPSGHADEDTNGADLPAGTPAELIRSPALRTAGTDDSLAATDNYDSLVTDPFESATSPALPPADFVHDVEGTHAVDHSVYDHQTEDDALVNYEDSDVEAEIEEIRTTDPTRRVPDAQVPVTWVFCEGDWMVYLGPEQTSYDAEYQHVLFHMSIAQLINNLHTDTLLKDEVEIALEFPSLGLKIDMRDQESFEITLAQLYKESQLPSGLASSPYFTSASASNYCPSPESFAFVIHTRNSVQSTLEHIMHTLSQHEASIEAVIPPSEDPVTVEGSVEPESVDEAEPAALSEEAVEHVPRESDLEDHSADESLEAAA</sequence>
<dbReference type="OrthoDB" id="5600357at2759"/>